<feature type="region of interest" description="Disordered" evidence="13">
    <location>
        <begin position="2410"/>
        <end position="2446"/>
    </location>
</feature>
<dbReference type="CDD" id="cd00078">
    <property type="entry name" value="HECTc"/>
    <property type="match status" value="1"/>
</dbReference>
<dbReference type="GeneID" id="30985054"/>
<comment type="similarity">
    <text evidence="10">Belongs to the UPL family. TOM1/PTR1 subfamily.</text>
</comment>
<feature type="compositionally biased region" description="Basic and acidic residues" evidence="13">
    <location>
        <begin position="2121"/>
        <end position="2130"/>
    </location>
</feature>
<feature type="region of interest" description="Disordered" evidence="13">
    <location>
        <begin position="221"/>
        <end position="253"/>
    </location>
</feature>
<dbReference type="Gene3D" id="3.30.2160.10">
    <property type="entry name" value="Hect, E3 ligase catalytic domain"/>
    <property type="match status" value="1"/>
</dbReference>
<evidence type="ECO:0000256" key="7">
    <source>
        <dbReference type="ARBA" id="ARBA00022786"/>
    </source>
</evidence>
<protein>
    <recommendedName>
        <fullName evidence="4">HECT-type E3 ubiquitin transferase</fullName>
        <ecNumber evidence="4">2.3.2.26</ecNumber>
    </recommendedName>
    <alternativeName>
        <fullName evidence="11">HECT-type E3 ubiquitin transferase TOM1</fullName>
    </alternativeName>
</protein>
<evidence type="ECO:0000256" key="12">
    <source>
        <dbReference type="PROSITE-ProRule" id="PRU00104"/>
    </source>
</evidence>
<accession>A0A1E4SHE1</accession>
<dbReference type="GO" id="GO:0051028">
    <property type="term" value="P:mRNA transport"/>
    <property type="evidence" value="ECO:0007669"/>
    <property type="project" value="UniProtKB-KW"/>
</dbReference>
<proteinExistence type="inferred from homology"/>
<dbReference type="EC" id="2.3.2.26" evidence="4"/>
<feature type="compositionally biased region" description="Basic and acidic residues" evidence="13">
    <location>
        <begin position="2278"/>
        <end position="2317"/>
    </location>
</feature>
<dbReference type="PANTHER" id="PTHR11254">
    <property type="entry name" value="HECT DOMAIN UBIQUITIN-PROTEIN LIGASE"/>
    <property type="match status" value="1"/>
</dbReference>
<evidence type="ECO:0000256" key="13">
    <source>
        <dbReference type="SAM" id="MobiDB-lite"/>
    </source>
</evidence>
<feature type="region of interest" description="Disordered" evidence="13">
    <location>
        <begin position="1940"/>
        <end position="1983"/>
    </location>
</feature>
<evidence type="ECO:0000256" key="9">
    <source>
        <dbReference type="ARBA" id="ARBA00023242"/>
    </source>
</evidence>
<dbReference type="GO" id="GO:0000209">
    <property type="term" value="P:protein polyubiquitination"/>
    <property type="evidence" value="ECO:0007669"/>
    <property type="project" value="TreeGrafter"/>
</dbReference>
<feature type="region of interest" description="Disordered" evidence="13">
    <location>
        <begin position="1679"/>
        <end position="1711"/>
    </location>
</feature>
<keyword evidence="5" id="KW-0813">Transport</keyword>
<dbReference type="PANTHER" id="PTHR11254:SF67">
    <property type="entry name" value="E3 UBIQUITIN-PROTEIN LIGASE HUWE1"/>
    <property type="match status" value="1"/>
</dbReference>
<feature type="domain" description="HECT" evidence="14">
    <location>
        <begin position="2950"/>
        <end position="3286"/>
    </location>
</feature>
<feature type="compositionally biased region" description="Acidic residues" evidence="13">
    <location>
        <begin position="2016"/>
        <end position="2060"/>
    </location>
</feature>
<keyword evidence="7 12" id="KW-0833">Ubl conjugation pathway</keyword>
<feature type="compositionally biased region" description="Basic and acidic residues" evidence="13">
    <location>
        <begin position="1679"/>
        <end position="1709"/>
    </location>
</feature>
<feature type="active site" description="Glycyl thioester intermediate" evidence="12">
    <location>
        <position position="3253"/>
    </location>
</feature>
<evidence type="ECO:0000259" key="14">
    <source>
        <dbReference type="PROSITE" id="PS50237"/>
    </source>
</evidence>
<organism evidence="15 16">
    <name type="scientific">Suhomyces tanzawaensis NRRL Y-17324</name>
    <dbReference type="NCBI Taxonomy" id="984487"/>
    <lineage>
        <taxon>Eukaryota</taxon>
        <taxon>Fungi</taxon>
        <taxon>Dikarya</taxon>
        <taxon>Ascomycota</taxon>
        <taxon>Saccharomycotina</taxon>
        <taxon>Pichiomycetes</taxon>
        <taxon>Debaryomycetaceae</taxon>
        <taxon>Suhomyces</taxon>
    </lineage>
</organism>
<evidence type="ECO:0000256" key="10">
    <source>
        <dbReference type="ARBA" id="ARBA00034494"/>
    </source>
</evidence>
<dbReference type="GO" id="GO:0005634">
    <property type="term" value="C:nucleus"/>
    <property type="evidence" value="ECO:0007669"/>
    <property type="project" value="UniProtKB-SubCell"/>
</dbReference>
<evidence type="ECO:0000256" key="5">
    <source>
        <dbReference type="ARBA" id="ARBA00022448"/>
    </source>
</evidence>
<dbReference type="Gene3D" id="3.30.2410.10">
    <property type="entry name" value="Hect, E3 ligase catalytic domain"/>
    <property type="match status" value="1"/>
</dbReference>
<evidence type="ECO:0000313" key="16">
    <source>
        <dbReference type="Proteomes" id="UP000094285"/>
    </source>
</evidence>
<dbReference type="EMBL" id="KV453912">
    <property type="protein sequence ID" value="ODV78923.1"/>
    <property type="molecule type" value="Genomic_DNA"/>
</dbReference>
<dbReference type="Pfam" id="PF06025">
    <property type="entry name" value="DUF913"/>
    <property type="match status" value="1"/>
</dbReference>
<evidence type="ECO:0000256" key="11">
    <source>
        <dbReference type="ARBA" id="ARBA00076267"/>
    </source>
</evidence>
<feature type="compositionally biased region" description="Basic and acidic residues" evidence="13">
    <location>
        <begin position="226"/>
        <end position="249"/>
    </location>
</feature>
<feature type="compositionally biased region" description="Acidic residues" evidence="13">
    <location>
        <begin position="2417"/>
        <end position="2436"/>
    </location>
</feature>
<dbReference type="InterPro" id="IPR025527">
    <property type="entry name" value="HUWE1/Rev1_UBM"/>
</dbReference>
<keyword evidence="16" id="KW-1185">Reference proteome</keyword>
<feature type="compositionally biased region" description="Acidic residues" evidence="13">
    <location>
        <begin position="1946"/>
        <end position="1963"/>
    </location>
</feature>
<dbReference type="PROSITE" id="PS50237">
    <property type="entry name" value="HECT"/>
    <property type="match status" value="1"/>
</dbReference>
<keyword evidence="8" id="KW-0509">mRNA transport</keyword>
<comment type="pathway">
    <text evidence="3">Protein modification; protein ubiquitination.</text>
</comment>
<feature type="compositionally biased region" description="Acidic residues" evidence="13">
    <location>
        <begin position="2137"/>
        <end position="2155"/>
    </location>
</feature>
<evidence type="ECO:0000256" key="4">
    <source>
        <dbReference type="ARBA" id="ARBA00012485"/>
    </source>
</evidence>
<dbReference type="FunFam" id="3.30.2160.10:FF:000001">
    <property type="entry name" value="E3 ubiquitin-protein ligase NEDD4-like"/>
    <property type="match status" value="1"/>
</dbReference>
<dbReference type="SMART" id="SM00119">
    <property type="entry name" value="HECTc"/>
    <property type="match status" value="1"/>
</dbReference>
<dbReference type="InterPro" id="IPR010309">
    <property type="entry name" value="E3_Ub_ligase_DUF908"/>
</dbReference>
<feature type="region of interest" description="Disordered" evidence="13">
    <location>
        <begin position="2001"/>
        <end position="2161"/>
    </location>
</feature>
<dbReference type="InterPro" id="IPR050409">
    <property type="entry name" value="E3_ubiq-protein_ligase"/>
</dbReference>
<comment type="catalytic activity">
    <reaction evidence="1">
        <text>S-ubiquitinyl-[E2 ubiquitin-conjugating enzyme]-L-cysteine + [acceptor protein]-L-lysine = [E2 ubiquitin-conjugating enzyme]-L-cysteine + N(6)-ubiquitinyl-[acceptor protein]-L-lysine.</text>
        <dbReference type="EC" id="2.3.2.26"/>
    </reaction>
</comment>
<name>A0A1E4SHE1_9ASCO</name>
<dbReference type="OrthoDB" id="8068875at2759"/>
<evidence type="ECO:0000256" key="1">
    <source>
        <dbReference type="ARBA" id="ARBA00000885"/>
    </source>
</evidence>
<dbReference type="InterPro" id="IPR010314">
    <property type="entry name" value="E3_Ub_ligase_DUF913"/>
</dbReference>
<dbReference type="GO" id="GO:0006511">
    <property type="term" value="P:ubiquitin-dependent protein catabolic process"/>
    <property type="evidence" value="ECO:0007669"/>
    <property type="project" value="TreeGrafter"/>
</dbReference>
<dbReference type="Gene3D" id="3.90.1750.10">
    <property type="entry name" value="Hect, E3 ligase catalytic domains"/>
    <property type="match status" value="1"/>
</dbReference>
<comment type="subcellular location">
    <subcellularLocation>
        <location evidence="2">Nucleus</location>
    </subcellularLocation>
</comment>
<reference evidence="16" key="1">
    <citation type="submission" date="2016-05" db="EMBL/GenBank/DDBJ databases">
        <title>Comparative genomics of biotechnologically important yeasts.</title>
        <authorList>
            <consortium name="DOE Joint Genome Institute"/>
            <person name="Riley R."/>
            <person name="Haridas S."/>
            <person name="Wolfe K.H."/>
            <person name="Lopes M.R."/>
            <person name="Hittinger C.T."/>
            <person name="Goker M."/>
            <person name="Salamov A."/>
            <person name="Wisecaver J."/>
            <person name="Long T.M."/>
            <person name="Aerts A.L."/>
            <person name="Barry K."/>
            <person name="Choi C."/>
            <person name="Clum A."/>
            <person name="Coughlan A.Y."/>
            <person name="Deshpande S."/>
            <person name="Douglass A.P."/>
            <person name="Hanson S.J."/>
            <person name="Klenk H.-P."/>
            <person name="Labutti K."/>
            <person name="Lapidus A."/>
            <person name="Lindquist E."/>
            <person name="Lipzen A."/>
            <person name="Meier-Kolthoff J.P."/>
            <person name="Ohm R.A."/>
            <person name="Otillar R.P."/>
            <person name="Pangilinan J."/>
            <person name="Peng Y."/>
            <person name="Rokas A."/>
            <person name="Rosa C.A."/>
            <person name="Scheuner C."/>
            <person name="Sibirny A.A."/>
            <person name="Slot J.C."/>
            <person name="Stielow J.B."/>
            <person name="Sun H."/>
            <person name="Kurtzman C.P."/>
            <person name="Blackwell M."/>
            <person name="Grigoriev I.V."/>
            <person name="Jeffries T.W."/>
        </authorList>
    </citation>
    <scope>NUCLEOTIDE SEQUENCE [LARGE SCALE GENOMIC DNA]</scope>
    <source>
        <strain evidence="16">NRRL Y-17324</strain>
    </source>
</reference>
<dbReference type="InterPro" id="IPR000569">
    <property type="entry name" value="HECT_dom"/>
</dbReference>
<dbReference type="FunFam" id="3.30.2410.10:FF:000004">
    <property type="entry name" value="E3 ubiquitin-protein ligase HUWE1, variant"/>
    <property type="match status" value="1"/>
</dbReference>
<dbReference type="Pfam" id="PF06012">
    <property type="entry name" value="DUF908"/>
    <property type="match status" value="1"/>
</dbReference>
<keyword evidence="6" id="KW-0808">Transferase</keyword>
<dbReference type="RefSeq" id="XP_020064045.1">
    <property type="nucleotide sequence ID" value="XM_020210918.1"/>
</dbReference>
<feature type="compositionally biased region" description="Acidic residues" evidence="13">
    <location>
        <begin position="2085"/>
        <end position="2120"/>
    </location>
</feature>
<feature type="region of interest" description="Disordered" evidence="13">
    <location>
        <begin position="1626"/>
        <end position="1652"/>
    </location>
</feature>
<sequence>MIIDSKEQAWRISLRKPFQPLIDEIMACPTKQLPQLMAANLVWDKPRGYLLHWVPVLNRIDEILESQIKKYGLDHENPKMHQFSLDDQTLVVACLQFTCTLLEHCNETNLQIYSSSDRIYDLIKSATIDVRLHALEVMTMIGERHVLGNPSQYAIPKPAKALLLQIAKSFPPLVPASYNSRGVDPDRKTIVGEHHNYLDIMSNEKPPKWRLLNFQYYKSSSSLDLGDSKEPKEKEANTAKESKSKEKSAKGAKVTPTEGLATFALPEESVRKLTLEQIYDKASEVIPENYWLQFGLVAPVAKAFNNSSYEALELRRKLLQIKFLAIGSISCLCSSQFTSTKLFEAEPYIFSFLVEIINPDNFHKVSREVLFAAIKALEYISLKKVWGNDIIRSMGGNVSHGILFECLRFINKQVKEERSDYYEKEYIHFLNMVGNLINIKSLAQRLTSGGIIHDLVAFFNVKTKYRWTCSAAIHLTSIYLAACPDSLDTFIEIDGFGLLINTIQYEVNTALEYPNTGQDKNTSTHSLQLYSIAFRQANFIRNLLKLVVDLIQSDMGDRLRNLFDSPLLENFNKILTNPGVFGPAILSSTIDSVFYIIHNEPTAFSILNEAGVIDTILDNYESFLLPSELLLTSLPEVIGAVCLNGEGLKKVIEKKTIETYFKSLSNFELSNEMESTTNLGCTFDELGRHYPTLKPIILKETKKLVERCANDVNKRLPGVQFYRSETGSLYRGPDDIENPDASEDAKGDKLQRWRGSEGEALLDNVCSFVDGLLQDSGQWVEIMEISFESWLDLLTISKAPFDYSTAAELLTLLANLKYFDDENRNYGFPPLISRLEKYLKLPEIQEFTHYEGNDKSFFTQLEEDGRYDDATKLIQTLSTTTTLLFTLIHTYVNPYLCFHERMLQLTKLFGDLGMIIDLGRLLGRCIVEETTIRASIPEHLVDLTAPDFISGQESCITVIRTKEEKPKDWKKKHEATNAKFKNSWQLRHLNLHIISNITRLLNSIGRVCMHKRQEFTQVSYRTKAVKMTVELAKVFADLLTRQFSNSYYKSCYILAVSQALLHSITIRERSKDHAPTSLVFAFIQTGVFDLLRDLGIELWQKLLFMDPKKAEISKDLKFISADEGSIVKNTLSHILTIFSKSVNQDYLPTIPVSKLYFHTGYEEESSLVSSLLVQTRLRALELIARTITTQYPLLPVENFANVPSPLLEIMVSIFKVAGFKNERHDVEFVPLDVNNVSPLSSQLEYLQEKGLNNAQAMHYFKHGLDLSEDTSQWPECPQLDLSASEIERIKHAVDEDPRDWSLDHSSYPSKQDLEDQRSSLFYLSPEKWLEFTRNYPHPYQVFRIITTACDEFELSSVLFDQILDLTEKNDRGVKLATDIQLLSYRMELEYSAPIKSDKTLDRFTDFFVKELQYNETNSMVNEEYFHHALKIFEFIMTNKTTPLDSSKASYLASKPFRLDDKTQANILESLLKLQDINNGNTIIALTRVLILFAKDYENAVRIARSQLLKNLVRHSKHLNKSTTLSPTPEAKNQDLDSYRSYLIILMRRCFETAEVLRVNMSNEILALLSTPSRFNRDLNSSLKESFSLVVRNPEIYADVMSENVLLDGYDGIMPLDGKLPIVKVSKDEHKDSDEQKSSKAHEEDVQMKDAEAAPVESTGIVHILLSELMEVIKTDWVSDPKDQKAKTESEEEKKKNDKKKDDKKDKTGELSKNPNFSYASFLLQTLTELLGSYKQSKLEFLTFSKKKNGDLKPRSTALNFFIHQLVPTRLLEQSSGPEFDRRSAISSIAKIALLAMVSSPVLAENTTSTPPKTKDSDLAFIRKFFVDIVLKILKDTSTSVTALTSVKYGKLLDLFELCGMVISSKSRETTGPLLSKNAVKYDQFFISKAIIDAQIPFQITNILADLDLNFPGLEKVIKAALKPMSLLGKTKTDFQELFEEEHQGDNDDDDIVPDEVDDREETPDLFRNSTLGMYDAEYDSEEEEMDYYDDDPLEVLMSGEEISGSDDESSGLSDLESGDEDEGEDLDLRDDYDEGVDEDSEDSDGMDEDSDDMDDIEIIDELNIGSHSDSDDDEDMSGDNSSFYDFEDEEASEYDEEELDGWLEEFGAGEDDDDDSEEEEHDGRSRREGGRQLGLESIDDSDDNLSDVESSLEMDGESHTRRGLNRALPAFERSPTLAVLLDSFLGESGGFRGTIEVNGEEHHIHNFDNNVPGIGRVFGHIFGDKASSEPYKFMYIKSTKERWVETMRLFYARDREEIISVVAREILDRIQDESTKVYRKKKEEADRVRREHEEKIRKKQEEERKRREQEAKEREEQELANPQPHLEPVMVTIGDREVDISGTDIDPEFFEALPDDMREEVFTQHIRERRANASTTGLDAREIDPDFLDALPDQIREEILQQESMARRFSSLGDMRFEDDDEGDEDDEGDLADDNGEANLDGSAASKKTEKAKKVFFTPLVDKQGVASLIRLLFTPLSLSQREQLSHTLEYLCQSKQTRIEVMGLLVAILHDGLAGHKAVEKMYSQVCNRALTGAKDAKKQYRLPLGSSMINIGIQVIESASYLLERNNHLCYYLLTEHENPFLLKKKNKLKDLTKENKYPINHLLGLLEHNLIKDDQTFMDILARVLQVATRPLHVLLKVNKKEEVKPAPFNPPTIPDANYRRIINLLTANECSNTTFRRTISAMQNLSVLGNAQKVFSLELSDKATSLGHVIINDLNQLTKELNGANYSYDNKAMTKFTASSSDQAKLLRILTALDYMFESKDKEKNKEIDSGAEAESKKPSSPIDIEELTGLYKRLALGTLWDALSDSLREIENRQELAPIATVLLPLIEALMVVCKHSKVRDLQKDVVKFEAKKIDFSKEPIERLFFSFTDKHKKILNQMVRTNPNLMSGPFGMLVSNPRVLEFDNKKNYFDRKLHQDKNENSKLAISIRRDQVFLDSYRSLFFKSKEEFKNSKLEVNFKGETGVDAGGVTREWYQVLSRQMFNPDYALFTPVASDETTFHPNRTSFVNPEHLSFFKFIGRIIGKAIHDGSFLDCHFSRAVYKRILSRPVSLKDMETLDLEYFKSLMWMLENDITDVLTEDFSVETDDYGEHKVIDLIPDGRNIPVTEENKQEYVSKVVEYRLQTSVTEQMDNFLIGFHEIIPKDLVSIFDEQELELLISGLPDIDVNDWQNNCTYNNYSPSSLQIQWFWRAVKSFDNEERAKLLQFATGTSKVPLNGFKELSGANGTCKFSIHRDYGTTDRLPSSHTCFNQIDLPAYESYETLRGSLLLAITEGHEGFGLA</sequence>
<evidence type="ECO:0000256" key="2">
    <source>
        <dbReference type="ARBA" id="ARBA00004123"/>
    </source>
</evidence>
<dbReference type="Pfam" id="PF00632">
    <property type="entry name" value="HECT"/>
    <property type="match status" value="1"/>
</dbReference>
<evidence type="ECO:0000256" key="3">
    <source>
        <dbReference type="ARBA" id="ARBA00004906"/>
    </source>
</evidence>
<dbReference type="STRING" id="984487.A0A1E4SHE1"/>
<gene>
    <name evidence="15" type="ORF">CANTADRAFT_65601</name>
</gene>
<feature type="compositionally biased region" description="Basic and acidic residues" evidence="13">
    <location>
        <begin position="1626"/>
        <end position="1651"/>
    </location>
</feature>
<dbReference type="SUPFAM" id="SSF56204">
    <property type="entry name" value="Hect, E3 ligase catalytic domain"/>
    <property type="match status" value="1"/>
</dbReference>
<dbReference type="FunFam" id="3.90.1750.10:FF:000003">
    <property type="entry name" value="E3 ubiquitin-protein ligase UPL1"/>
    <property type="match status" value="1"/>
</dbReference>
<dbReference type="GO" id="GO:0005737">
    <property type="term" value="C:cytoplasm"/>
    <property type="evidence" value="ECO:0007669"/>
    <property type="project" value="TreeGrafter"/>
</dbReference>
<evidence type="ECO:0000256" key="6">
    <source>
        <dbReference type="ARBA" id="ARBA00022679"/>
    </source>
</evidence>
<dbReference type="InterPro" id="IPR035983">
    <property type="entry name" value="Hect_E3_ubiquitin_ligase"/>
</dbReference>
<evidence type="ECO:0000256" key="8">
    <source>
        <dbReference type="ARBA" id="ARBA00022816"/>
    </source>
</evidence>
<feature type="region of interest" description="Disordered" evidence="13">
    <location>
        <begin position="2278"/>
        <end position="2321"/>
    </location>
</feature>
<evidence type="ECO:0000313" key="15">
    <source>
        <dbReference type="EMBL" id="ODV78923.1"/>
    </source>
</evidence>
<dbReference type="GO" id="GO:0061630">
    <property type="term" value="F:ubiquitin protein ligase activity"/>
    <property type="evidence" value="ECO:0007669"/>
    <property type="project" value="UniProtKB-EC"/>
</dbReference>
<dbReference type="UniPathway" id="UPA00143"/>
<dbReference type="Proteomes" id="UP000094285">
    <property type="component" value="Unassembled WGS sequence"/>
</dbReference>
<dbReference type="Pfam" id="PF14377">
    <property type="entry name" value="UBM"/>
    <property type="match status" value="2"/>
</dbReference>
<keyword evidence="9" id="KW-0539">Nucleus</keyword>